<accession>A0A0E9PXS0</accession>
<protein>
    <submittedName>
        <fullName evidence="1">Uncharacterized protein</fullName>
    </submittedName>
</protein>
<proteinExistence type="predicted"/>
<organism evidence="1">
    <name type="scientific">Anguilla anguilla</name>
    <name type="common">European freshwater eel</name>
    <name type="synonym">Muraena anguilla</name>
    <dbReference type="NCBI Taxonomy" id="7936"/>
    <lineage>
        <taxon>Eukaryota</taxon>
        <taxon>Metazoa</taxon>
        <taxon>Chordata</taxon>
        <taxon>Craniata</taxon>
        <taxon>Vertebrata</taxon>
        <taxon>Euteleostomi</taxon>
        <taxon>Actinopterygii</taxon>
        <taxon>Neopterygii</taxon>
        <taxon>Teleostei</taxon>
        <taxon>Anguilliformes</taxon>
        <taxon>Anguillidae</taxon>
        <taxon>Anguilla</taxon>
    </lineage>
</organism>
<evidence type="ECO:0000313" key="1">
    <source>
        <dbReference type="EMBL" id="JAH08683.1"/>
    </source>
</evidence>
<sequence>MGSCHVSDFFEHENSPISLTTGCSEEDLRGCEG</sequence>
<reference evidence="1" key="1">
    <citation type="submission" date="2014-11" db="EMBL/GenBank/DDBJ databases">
        <authorList>
            <person name="Amaro Gonzalez C."/>
        </authorList>
    </citation>
    <scope>NUCLEOTIDE SEQUENCE</scope>
</reference>
<reference evidence="1" key="2">
    <citation type="journal article" date="2015" name="Fish Shellfish Immunol.">
        <title>Early steps in the European eel (Anguilla anguilla)-Vibrio vulnificus interaction in the gills: Role of the RtxA13 toxin.</title>
        <authorList>
            <person name="Callol A."/>
            <person name="Pajuelo D."/>
            <person name="Ebbesson L."/>
            <person name="Teles M."/>
            <person name="MacKenzie S."/>
            <person name="Amaro C."/>
        </authorList>
    </citation>
    <scope>NUCLEOTIDE SEQUENCE</scope>
</reference>
<name>A0A0E9PXS0_ANGAN</name>
<dbReference type="EMBL" id="GBXM01099894">
    <property type="protein sequence ID" value="JAH08683.1"/>
    <property type="molecule type" value="Transcribed_RNA"/>
</dbReference>
<dbReference type="AlphaFoldDB" id="A0A0E9PXS0"/>